<evidence type="ECO:0000313" key="4">
    <source>
        <dbReference type="Proteomes" id="UP000067243"/>
    </source>
</evidence>
<dbReference type="PANTHER" id="PTHR42976:SF1">
    <property type="entry name" value="GH18 DOMAIN-CONTAINING PROTEIN-RELATED"/>
    <property type="match status" value="1"/>
</dbReference>
<dbReference type="PROSITE" id="PS51257">
    <property type="entry name" value="PROKAR_LIPOPROTEIN"/>
    <property type="match status" value="1"/>
</dbReference>
<dbReference type="AlphaFoldDB" id="A0A0K1P684"/>
<evidence type="ECO:0008006" key="5">
    <source>
        <dbReference type="Google" id="ProtNLM"/>
    </source>
</evidence>
<gene>
    <name evidence="3" type="ORF">STURON_00534</name>
</gene>
<name>A0A0K1P684_9MOLU</name>
<dbReference type="InterPro" id="IPR017853">
    <property type="entry name" value="GH"/>
</dbReference>
<dbReference type="KEGG" id="stur:STURON_00534"/>
<evidence type="ECO:0000256" key="1">
    <source>
        <dbReference type="SAM" id="MobiDB-lite"/>
    </source>
</evidence>
<evidence type="ECO:0000256" key="2">
    <source>
        <dbReference type="SAM" id="SignalP"/>
    </source>
</evidence>
<sequence>MKKLLGLLSGFMIATPLATIITSCSIFSKGTKPSENEESVDTRKLMQTRQMNWASVLTKDYSKTEKNNSELLRSSNDVIISNASVNESTKSTLANKDLMTSKLKEGTSFNPYTDIGIVEDSKEYLLKNKGLSAAYRDEAKFDSSSKATNNSYNDLGSLWNDESLFNKDTDGITVGFMQNASDEGSLVPMWDAAPNKTANQSAKWFQDRWDKWVKEGLDTSKVTISFGPFANSLWHEAYKNGLNEEEFADKLAEISAKYGTKKFDFYFAAPYLSNTGSYADSQRLLAGALKVLLERDNEFDIRLSLVASTKDGYSGWSGNPQWTGDIKLLNAEEFPLYMFTKYLGMNFRLNVVLPYLTYSDYNNSIENENWELDVMKEATQKVNTFWQNVHKNVNGGTISKDEVYKRMVLTPWIGKRAEKAVYDFDANEALELRNFASKLGIGQMSMFYLTRDYPSEFKPNGSKGENYADLNAIDQNLRSAKGYEKFTYAQILNGKLKEAPKEKTGDSLKKLNGFMDYDSDIKNNKSLDEAQKQQGASGGSWEGVPGGQDQGTPGEGPSANDGNVVNPTTPSQSNQSTYVKWSDANPNRSGSITNQVENNGSTYYSPYIDAGLYEGNDVASIQSNSGLNHLTLAFVQQVNSHNNSLDFSIAGIENNGEGYNWWKESVFYNKMLQPLVKSNNFENIKVAYGGATTGGYIEKNPWNLALKLANGDKEKASDDLKTALIKYNQDLATFVSSKGTSVNMPKNIDFDIEGEAQNDHDSNDVLAKSLAKMKKSDNSWNFSITLPVLPTGLTNVGYNVMDKFVKAYKEAGLSTSDLPVINLMLMDYGNGIYDDARNKGLTNFDLAKSAIENTKSNIIASINENYGSSNLSDSSLYKLIGATPMIGVNDTVSGVFTLEDAKELYNWAQTVGLSYVSMWSMNDDRGKINNIVRPKSLVSHGLGYLNEYDFAKAFNGKWDNDVKNPKK</sequence>
<evidence type="ECO:0000313" key="3">
    <source>
        <dbReference type="EMBL" id="AKU79780.1"/>
    </source>
</evidence>
<keyword evidence="4" id="KW-1185">Reference proteome</keyword>
<accession>A0A0K1P684</accession>
<dbReference type="RefSeq" id="WP_075048371.1">
    <property type="nucleotide sequence ID" value="NZ_CP012328.1"/>
</dbReference>
<dbReference type="Gene3D" id="3.20.20.80">
    <property type="entry name" value="Glycosidases"/>
    <property type="match status" value="2"/>
</dbReference>
<protein>
    <recommendedName>
        <fullName evidence="5">Bifunctional chitinase/lysozyme</fullName>
    </recommendedName>
</protein>
<dbReference type="Proteomes" id="UP000067243">
    <property type="component" value="Chromosome"/>
</dbReference>
<dbReference type="STRING" id="216946.STURO_v1c05320"/>
<dbReference type="SUPFAM" id="SSF51445">
    <property type="entry name" value="(Trans)glycosidases"/>
    <property type="match status" value="1"/>
</dbReference>
<dbReference type="OrthoDB" id="99456at2"/>
<organism evidence="3 4">
    <name type="scientific">Spiroplasma turonicum</name>
    <dbReference type="NCBI Taxonomy" id="216946"/>
    <lineage>
        <taxon>Bacteria</taxon>
        <taxon>Bacillati</taxon>
        <taxon>Mycoplasmatota</taxon>
        <taxon>Mollicutes</taxon>
        <taxon>Entomoplasmatales</taxon>
        <taxon>Spiroplasmataceae</taxon>
        <taxon>Spiroplasma</taxon>
    </lineage>
</organism>
<reference evidence="3 4" key="1">
    <citation type="journal article" date="2015" name="Genome Announc.">
        <title>Complete Genome Sequence of Spiroplasma turonicum Strain Tab4cT, a Parasite of a Horse Fly, Haematopota sp. (Diptera: Tabanidae).</title>
        <authorList>
            <person name="Davis R.E."/>
            <person name="Shao J."/>
            <person name="Zhao Y."/>
            <person name="Gasparich G.E."/>
            <person name="Gaynor B.J."/>
            <person name="Donofrio N."/>
        </authorList>
    </citation>
    <scope>NUCLEOTIDE SEQUENCE [LARGE SCALE GENOMIC DNA]</scope>
    <source>
        <strain evidence="3 4">Tab4c</strain>
    </source>
</reference>
<dbReference type="EMBL" id="CP012328">
    <property type="protein sequence ID" value="AKU79780.1"/>
    <property type="molecule type" value="Genomic_DNA"/>
</dbReference>
<feature type="region of interest" description="Disordered" evidence="1">
    <location>
        <begin position="528"/>
        <end position="598"/>
    </location>
</feature>
<dbReference type="PANTHER" id="PTHR42976">
    <property type="entry name" value="BIFUNCTIONAL CHITINASE/LYSOZYME-RELATED"/>
    <property type="match status" value="1"/>
</dbReference>
<feature type="chain" id="PRO_5009779604" description="Bifunctional chitinase/lysozyme" evidence="2">
    <location>
        <begin position="19"/>
        <end position="967"/>
    </location>
</feature>
<dbReference type="PATRIC" id="fig|216946.3.peg.536"/>
<keyword evidence="2" id="KW-0732">Signal</keyword>
<proteinExistence type="predicted"/>
<feature type="compositionally biased region" description="Polar residues" evidence="1">
    <location>
        <begin position="560"/>
        <end position="598"/>
    </location>
</feature>
<dbReference type="InterPro" id="IPR052750">
    <property type="entry name" value="GH18_Chitinase"/>
</dbReference>
<feature type="signal peptide" evidence="2">
    <location>
        <begin position="1"/>
        <end position="18"/>
    </location>
</feature>
<feature type="compositionally biased region" description="Gly residues" evidence="1">
    <location>
        <begin position="536"/>
        <end position="549"/>
    </location>
</feature>